<protein>
    <submittedName>
        <fullName evidence="2">Uncharacterized protein</fullName>
    </submittedName>
</protein>
<comment type="caution">
    <text evidence="2">The sequence shown here is derived from an EMBL/GenBank/DDBJ whole genome shotgun (WGS) entry which is preliminary data.</text>
</comment>
<name>A0A1Q9D5Q1_SYMMI</name>
<gene>
    <name evidence="2" type="ORF">AK812_SmicGene27890</name>
</gene>
<organism evidence="2 3">
    <name type="scientific">Symbiodinium microadriaticum</name>
    <name type="common">Dinoflagellate</name>
    <name type="synonym">Zooxanthella microadriatica</name>
    <dbReference type="NCBI Taxonomy" id="2951"/>
    <lineage>
        <taxon>Eukaryota</taxon>
        <taxon>Sar</taxon>
        <taxon>Alveolata</taxon>
        <taxon>Dinophyceae</taxon>
        <taxon>Suessiales</taxon>
        <taxon>Symbiodiniaceae</taxon>
        <taxon>Symbiodinium</taxon>
    </lineage>
</organism>
<feature type="region of interest" description="Disordered" evidence="1">
    <location>
        <begin position="257"/>
        <end position="293"/>
    </location>
</feature>
<dbReference type="OrthoDB" id="438849at2759"/>
<keyword evidence="3" id="KW-1185">Reference proteome</keyword>
<dbReference type="Proteomes" id="UP000186817">
    <property type="component" value="Unassembled WGS sequence"/>
</dbReference>
<sequence>MSRCAEVNGEPSFALVRRNREALQKGRLASGEQQRKAEVLRLFGQLDLAASDERRQSASDLFRRILEVDPTLATAGLTPTLLWNTLLKAYEPARMDRASLNEEVLAEIMQVYVQAGQISSIDWWPRFWRLLEEAGSAHAAAASLLMRQHQADAVQQGRRHLQQFLQHRPKMGQAAELAQFRRIIQGLVTGHRSLVPYQEVWAIFQQLIFSSVHLQPDQSIFQIVIQAFADANDEEGVQEWLSRARLAGCTPLNWKPMDASDRVSEPAKRKRLQEMARRRMERRRRLRQEKNRH</sequence>
<reference evidence="2 3" key="1">
    <citation type="submission" date="2016-02" db="EMBL/GenBank/DDBJ databases">
        <title>Genome analysis of coral dinoflagellate symbionts highlights evolutionary adaptations to a symbiotic lifestyle.</title>
        <authorList>
            <person name="Aranda M."/>
            <person name="Li Y."/>
            <person name="Liew Y.J."/>
            <person name="Baumgarten S."/>
            <person name="Simakov O."/>
            <person name="Wilson M."/>
            <person name="Piel J."/>
            <person name="Ashoor H."/>
            <person name="Bougouffa S."/>
            <person name="Bajic V.B."/>
            <person name="Ryu T."/>
            <person name="Ravasi T."/>
            <person name="Bayer T."/>
            <person name="Micklem G."/>
            <person name="Kim H."/>
            <person name="Bhak J."/>
            <person name="Lajeunesse T.C."/>
            <person name="Voolstra C.R."/>
        </authorList>
    </citation>
    <scope>NUCLEOTIDE SEQUENCE [LARGE SCALE GENOMIC DNA]</scope>
    <source>
        <strain evidence="2 3">CCMP2467</strain>
    </source>
</reference>
<feature type="compositionally biased region" description="Basic and acidic residues" evidence="1">
    <location>
        <begin position="258"/>
        <end position="278"/>
    </location>
</feature>
<proteinExistence type="predicted"/>
<evidence type="ECO:0000313" key="3">
    <source>
        <dbReference type="Proteomes" id="UP000186817"/>
    </source>
</evidence>
<feature type="compositionally biased region" description="Basic residues" evidence="1">
    <location>
        <begin position="279"/>
        <end position="293"/>
    </location>
</feature>
<evidence type="ECO:0000256" key="1">
    <source>
        <dbReference type="SAM" id="MobiDB-lite"/>
    </source>
</evidence>
<dbReference type="AlphaFoldDB" id="A0A1Q9D5Q1"/>
<evidence type="ECO:0000313" key="2">
    <source>
        <dbReference type="EMBL" id="OLP90513.1"/>
    </source>
</evidence>
<dbReference type="EMBL" id="LSRX01000706">
    <property type="protein sequence ID" value="OLP90513.1"/>
    <property type="molecule type" value="Genomic_DNA"/>
</dbReference>
<accession>A0A1Q9D5Q1</accession>